<feature type="domain" description="Peptidase S1" evidence="9">
    <location>
        <begin position="13"/>
        <end position="242"/>
    </location>
</feature>
<organism evidence="10 11">
    <name type="scientific">Heterotrigona itama</name>
    <dbReference type="NCBI Taxonomy" id="395501"/>
    <lineage>
        <taxon>Eukaryota</taxon>
        <taxon>Metazoa</taxon>
        <taxon>Ecdysozoa</taxon>
        <taxon>Arthropoda</taxon>
        <taxon>Hexapoda</taxon>
        <taxon>Insecta</taxon>
        <taxon>Pterygota</taxon>
        <taxon>Neoptera</taxon>
        <taxon>Endopterygota</taxon>
        <taxon>Hymenoptera</taxon>
        <taxon>Apocrita</taxon>
        <taxon>Aculeata</taxon>
        <taxon>Apoidea</taxon>
        <taxon>Anthophila</taxon>
        <taxon>Apidae</taxon>
        <taxon>Heterotrigona</taxon>
    </lineage>
</organism>
<dbReference type="PRINTS" id="PR00722">
    <property type="entry name" value="CHYMOTRYPSIN"/>
</dbReference>
<keyword evidence="5 8" id="KW-0720">Serine protease</keyword>
<dbReference type="SMART" id="SM00020">
    <property type="entry name" value="Tryp_SPc"/>
    <property type="match status" value="2"/>
</dbReference>
<evidence type="ECO:0000256" key="6">
    <source>
        <dbReference type="ARBA" id="ARBA00023157"/>
    </source>
</evidence>
<dbReference type="EMBL" id="CAJDYZ010011926">
    <property type="protein sequence ID" value="CAD1480291.1"/>
    <property type="molecule type" value="Genomic_DNA"/>
</dbReference>
<dbReference type="GO" id="GO:0004252">
    <property type="term" value="F:serine-type endopeptidase activity"/>
    <property type="evidence" value="ECO:0007669"/>
    <property type="project" value="UniProtKB-EC"/>
</dbReference>
<proteinExistence type="predicted"/>
<sequence length="503" mass="53533">CWAIPTSNLHPRITDGVAAARGEFPYQVSIQYGTPPLVKFSHACGGSILNERTILTAGHCILSNRKVRVVVGKYQLNAEESTQQIAEVARSVVHSGYKGGVAQHDIALMFLSQPLKLNNAVQPISLPTQGQKQTGQAVLSGWGSTSKSILPSMPNVLQKAVVPILDNAECYKELTSQPISGQKPELFDTQVCSGIAGKEVSACSGDSGGPLAQNVGGKHVQVGIVSWGMMPCGSSHMPSVYTPKPYRGYVVPMFDSRIVGGNESLPGQFPWQVSLQWGFSLFGYSHFCGGAILNTVWVVTAGHCVLAVPNYGDFIVKAGKHNLKVTESSEQTVRVAKSIIHEKYVGDVAPYDIALLKLEKPLKLSNVIKAINLPKSAITKNKAVTLTGWGSTSKTNTPIMPDRLQVAELPIVDYRTCKQAIENLTGPSPLEETNICTGPLTGGYSACSGDSGGPLVADALSTQPELVGIVSWGIIPCGTVGAPSVYTSVYSFVSWIQNTIAKN</sequence>
<evidence type="ECO:0000256" key="5">
    <source>
        <dbReference type="ARBA" id="ARBA00022825"/>
    </source>
</evidence>
<keyword evidence="6" id="KW-1015">Disulfide bond</keyword>
<keyword evidence="4 8" id="KW-0378">Hydrolase</keyword>
<dbReference type="OrthoDB" id="10061449at2759"/>
<dbReference type="Gene3D" id="2.40.10.10">
    <property type="entry name" value="Trypsin-like serine proteases"/>
    <property type="match status" value="3"/>
</dbReference>
<evidence type="ECO:0000259" key="9">
    <source>
        <dbReference type="PROSITE" id="PS50240"/>
    </source>
</evidence>
<feature type="domain" description="Peptidase S1" evidence="9">
    <location>
        <begin position="258"/>
        <end position="501"/>
    </location>
</feature>
<protein>
    <recommendedName>
        <fullName evidence="7">chymotrypsin</fullName>
        <ecNumber evidence="7">3.4.21.1</ecNumber>
    </recommendedName>
</protein>
<dbReference type="PROSITE" id="PS00134">
    <property type="entry name" value="TRYPSIN_HIS"/>
    <property type="match status" value="1"/>
</dbReference>
<evidence type="ECO:0000256" key="1">
    <source>
        <dbReference type="ARBA" id="ARBA00004239"/>
    </source>
</evidence>
<evidence type="ECO:0000256" key="7">
    <source>
        <dbReference type="ARBA" id="ARBA00044036"/>
    </source>
</evidence>
<accession>A0A6V7HIT8</accession>
<dbReference type="FunFam" id="2.40.10.10:FF:000047">
    <property type="entry name" value="Trypsin eta"/>
    <property type="match status" value="1"/>
</dbReference>
<dbReference type="InterPro" id="IPR001254">
    <property type="entry name" value="Trypsin_dom"/>
</dbReference>
<dbReference type="InterPro" id="IPR033116">
    <property type="entry name" value="TRYPSIN_SER"/>
</dbReference>
<dbReference type="InterPro" id="IPR018114">
    <property type="entry name" value="TRYPSIN_HIS"/>
</dbReference>
<dbReference type="CDD" id="cd00190">
    <property type="entry name" value="Tryp_SPc"/>
    <property type="match status" value="2"/>
</dbReference>
<dbReference type="InterPro" id="IPR009003">
    <property type="entry name" value="Peptidase_S1_PA"/>
</dbReference>
<dbReference type="Proteomes" id="UP000752696">
    <property type="component" value="Unassembled WGS sequence"/>
</dbReference>
<dbReference type="InterPro" id="IPR050127">
    <property type="entry name" value="Serine_Proteases_S1"/>
</dbReference>
<evidence type="ECO:0000313" key="11">
    <source>
        <dbReference type="Proteomes" id="UP000752696"/>
    </source>
</evidence>
<evidence type="ECO:0000256" key="4">
    <source>
        <dbReference type="ARBA" id="ARBA00022801"/>
    </source>
</evidence>
<dbReference type="PANTHER" id="PTHR24264">
    <property type="entry name" value="TRYPSIN-RELATED"/>
    <property type="match status" value="1"/>
</dbReference>
<keyword evidence="11" id="KW-1185">Reference proteome</keyword>
<dbReference type="SUPFAM" id="SSF50494">
    <property type="entry name" value="Trypsin-like serine proteases"/>
    <property type="match status" value="2"/>
</dbReference>
<dbReference type="PANTHER" id="PTHR24264:SF65">
    <property type="entry name" value="SRCR DOMAIN-CONTAINING PROTEIN"/>
    <property type="match status" value="1"/>
</dbReference>
<dbReference type="EC" id="3.4.21.1" evidence="7"/>
<dbReference type="InterPro" id="IPR001314">
    <property type="entry name" value="Peptidase_S1A"/>
</dbReference>
<comment type="subcellular location">
    <subcellularLocation>
        <location evidence="1">Secreted</location>
        <location evidence="1">Extracellular space</location>
    </subcellularLocation>
</comment>
<reference evidence="10" key="1">
    <citation type="submission" date="2020-07" db="EMBL/GenBank/DDBJ databases">
        <authorList>
            <person name="Nazaruddin N."/>
        </authorList>
    </citation>
    <scope>NUCLEOTIDE SEQUENCE</scope>
</reference>
<comment type="caution">
    <text evidence="10">The sequence shown here is derived from an EMBL/GenBank/DDBJ whole genome shotgun (WGS) entry which is preliminary data.</text>
</comment>
<gene>
    <name evidence="10" type="ORF">MHI_LOCUS909675</name>
</gene>
<dbReference type="PROSITE" id="PS00135">
    <property type="entry name" value="TRYPSIN_SER"/>
    <property type="match status" value="1"/>
</dbReference>
<dbReference type="Pfam" id="PF00089">
    <property type="entry name" value="Trypsin"/>
    <property type="match status" value="2"/>
</dbReference>
<dbReference type="AlphaFoldDB" id="A0A6V7HIT8"/>
<dbReference type="InterPro" id="IPR043504">
    <property type="entry name" value="Peptidase_S1_PA_chymotrypsin"/>
</dbReference>
<dbReference type="PROSITE" id="PS50240">
    <property type="entry name" value="TRYPSIN_DOM"/>
    <property type="match status" value="2"/>
</dbReference>
<keyword evidence="3 8" id="KW-0645">Protease</keyword>
<evidence type="ECO:0000256" key="8">
    <source>
        <dbReference type="RuleBase" id="RU363034"/>
    </source>
</evidence>
<evidence type="ECO:0000256" key="3">
    <source>
        <dbReference type="ARBA" id="ARBA00022670"/>
    </source>
</evidence>
<dbReference type="FunFam" id="2.40.10.10:FF:000036">
    <property type="entry name" value="Trypsin beta"/>
    <property type="match status" value="1"/>
</dbReference>
<dbReference type="GO" id="GO:0005615">
    <property type="term" value="C:extracellular space"/>
    <property type="evidence" value="ECO:0007669"/>
    <property type="project" value="TreeGrafter"/>
</dbReference>
<feature type="non-terminal residue" evidence="10">
    <location>
        <position position="503"/>
    </location>
</feature>
<name>A0A6V7HIT8_9HYME</name>
<evidence type="ECO:0000313" key="10">
    <source>
        <dbReference type="EMBL" id="CAD1480291.1"/>
    </source>
</evidence>
<dbReference type="FunFam" id="2.40.10.10:FF:000004">
    <property type="entry name" value="Tryptase gamma 1"/>
    <property type="match status" value="1"/>
</dbReference>
<evidence type="ECO:0000256" key="2">
    <source>
        <dbReference type="ARBA" id="ARBA00022525"/>
    </source>
</evidence>
<keyword evidence="2" id="KW-0964">Secreted</keyword>
<dbReference type="GO" id="GO:0016485">
    <property type="term" value="P:protein processing"/>
    <property type="evidence" value="ECO:0007669"/>
    <property type="project" value="UniProtKB-ARBA"/>
</dbReference>